<keyword evidence="7" id="KW-0819">tRNA processing</keyword>
<reference evidence="8 9" key="1">
    <citation type="journal article" date="2015" name="Genome Announc.">
        <title>Expanding the biotechnology potential of lactobacilli through comparative genomics of 213 strains and associated genera.</title>
        <authorList>
            <person name="Sun Z."/>
            <person name="Harris H.M."/>
            <person name="McCann A."/>
            <person name="Guo C."/>
            <person name="Argimon S."/>
            <person name="Zhang W."/>
            <person name="Yang X."/>
            <person name="Jeffery I.B."/>
            <person name="Cooney J.C."/>
            <person name="Kagawa T.F."/>
            <person name="Liu W."/>
            <person name="Song Y."/>
            <person name="Salvetti E."/>
            <person name="Wrobel A."/>
            <person name="Rasinkangas P."/>
            <person name="Parkhill J."/>
            <person name="Rea M.C."/>
            <person name="O'Sullivan O."/>
            <person name="Ritari J."/>
            <person name="Douillard F.P."/>
            <person name="Paul Ross R."/>
            <person name="Yang R."/>
            <person name="Briner A.E."/>
            <person name="Felis G.E."/>
            <person name="de Vos W.M."/>
            <person name="Barrangou R."/>
            <person name="Klaenhammer T.R."/>
            <person name="Caufield P.W."/>
            <person name="Cui Y."/>
            <person name="Zhang H."/>
            <person name="O'Toole P.W."/>
        </authorList>
    </citation>
    <scope>NUCLEOTIDE SEQUENCE [LARGE SCALE GENOMIC DNA]</scope>
    <source>
        <strain evidence="8 9">DSM 12744</strain>
    </source>
</reference>
<keyword evidence="5 8" id="KW-0808">Transferase</keyword>
<evidence type="ECO:0000256" key="6">
    <source>
        <dbReference type="ARBA" id="ARBA00022691"/>
    </source>
</evidence>
<evidence type="ECO:0000256" key="2">
    <source>
        <dbReference type="ARBA" id="ARBA00003015"/>
    </source>
</evidence>
<dbReference type="InterPro" id="IPR029063">
    <property type="entry name" value="SAM-dependent_MTases_sf"/>
</dbReference>
<evidence type="ECO:0000256" key="7">
    <source>
        <dbReference type="ARBA" id="ARBA00022694"/>
    </source>
</evidence>
<dbReference type="STRING" id="1423792.FD09_GL001494"/>
<comment type="catalytic activity">
    <reaction evidence="1">
        <text>guanosine(46) in tRNA + S-adenosyl-L-methionine = N(7)-methylguanosine(46) in tRNA + S-adenosyl-L-homocysteine</text>
        <dbReference type="Rhea" id="RHEA:42708"/>
        <dbReference type="Rhea" id="RHEA-COMP:10188"/>
        <dbReference type="Rhea" id="RHEA-COMP:10189"/>
        <dbReference type="ChEBI" id="CHEBI:57856"/>
        <dbReference type="ChEBI" id="CHEBI:59789"/>
        <dbReference type="ChEBI" id="CHEBI:74269"/>
        <dbReference type="ChEBI" id="CHEBI:74480"/>
        <dbReference type="EC" id="2.1.1.33"/>
    </reaction>
</comment>
<evidence type="ECO:0000256" key="1">
    <source>
        <dbReference type="ARBA" id="ARBA00000142"/>
    </source>
</evidence>
<keyword evidence="4 8" id="KW-0489">Methyltransferase</keyword>
<dbReference type="AlphaFoldDB" id="A0A0R1N8Z2"/>
<comment type="function">
    <text evidence="2">Catalyzes the formation of N(7)-methylguanine at position 46 (m7G46) in tRNA.</text>
</comment>
<comment type="caution">
    <text evidence="8">The sequence shown here is derived from an EMBL/GenBank/DDBJ whole genome shotgun (WGS) entry which is preliminary data.</text>
</comment>
<dbReference type="PROSITE" id="PS51625">
    <property type="entry name" value="SAM_MT_TRMB"/>
    <property type="match status" value="1"/>
</dbReference>
<organism evidence="8 9">
    <name type="scientific">Schleiferilactobacillus perolens DSM 12744</name>
    <dbReference type="NCBI Taxonomy" id="1423792"/>
    <lineage>
        <taxon>Bacteria</taxon>
        <taxon>Bacillati</taxon>
        <taxon>Bacillota</taxon>
        <taxon>Bacilli</taxon>
        <taxon>Lactobacillales</taxon>
        <taxon>Lactobacillaceae</taxon>
        <taxon>Schleiferilactobacillus</taxon>
    </lineage>
</organism>
<dbReference type="NCBIfam" id="TIGR00091">
    <property type="entry name" value="tRNA (guanosine(46)-N7)-methyltransferase TrmB"/>
    <property type="match status" value="1"/>
</dbReference>
<proteinExistence type="predicted"/>
<evidence type="ECO:0000256" key="5">
    <source>
        <dbReference type="ARBA" id="ARBA00022679"/>
    </source>
</evidence>
<dbReference type="GO" id="GO:0043527">
    <property type="term" value="C:tRNA methyltransferase complex"/>
    <property type="evidence" value="ECO:0007669"/>
    <property type="project" value="TreeGrafter"/>
</dbReference>
<name>A0A0R1N8Z2_9LACO</name>
<evidence type="ECO:0000313" key="8">
    <source>
        <dbReference type="EMBL" id="KRL14325.1"/>
    </source>
</evidence>
<dbReference type="PATRIC" id="fig|1423792.3.peg.1509"/>
<dbReference type="InterPro" id="IPR003358">
    <property type="entry name" value="tRNA_(Gua-N-7)_MeTrfase_Trmb"/>
</dbReference>
<evidence type="ECO:0000256" key="3">
    <source>
        <dbReference type="ARBA" id="ARBA00011977"/>
    </source>
</evidence>
<evidence type="ECO:0000256" key="4">
    <source>
        <dbReference type="ARBA" id="ARBA00022603"/>
    </source>
</evidence>
<dbReference type="EMBL" id="AZEC01000002">
    <property type="protein sequence ID" value="KRL14325.1"/>
    <property type="molecule type" value="Genomic_DNA"/>
</dbReference>
<dbReference type="PANTHER" id="PTHR23417:SF14">
    <property type="entry name" value="PENTACOTRIPEPTIDE-REPEAT REGION OF PRORP DOMAIN-CONTAINING PROTEIN"/>
    <property type="match status" value="1"/>
</dbReference>
<accession>A0A0R1N8Z2</accession>
<evidence type="ECO:0000313" key="9">
    <source>
        <dbReference type="Proteomes" id="UP000051330"/>
    </source>
</evidence>
<dbReference type="NCBIfam" id="NF001080">
    <property type="entry name" value="PRK00121.2-2"/>
    <property type="match status" value="1"/>
</dbReference>
<keyword evidence="6" id="KW-0949">S-adenosyl-L-methionine</keyword>
<dbReference type="GO" id="GO:0008176">
    <property type="term" value="F:tRNA (guanine(46)-N7)-methyltransferase activity"/>
    <property type="evidence" value="ECO:0007669"/>
    <property type="project" value="UniProtKB-EC"/>
</dbReference>
<dbReference type="EC" id="2.1.1.33" evidence="3"/>
<dbReference type="SUPFAM" id="SSF53335">
    <property type="entry name" value="S-adenosyl-L-methionine-dependent methyltransferases"/>
    <property type="match status" value="1"/>
</dbReference>
<dbReference type="PANTHER" id="PTHR23417">
    <property type="entry name" value="3-DEOXY-D-MANNO-OCTULOSONIC-ACID TRANSFERASE/TRNA GUANINE-N 7 - -METHYLTRANSFERASE"/>
    <property type="match status" value="1"/>
</dbReference>
<sequence length="164" mass="18947">MAQQHPNMNFIALEMQESALAVLLKQQVATPLPNLQLLVANADHLVDLFSDDQVSEIYLNFSDPWPKTRHEKRRLTYASFLTQYRRILTPTGVLQLKTDNRHFFEYSLMSMNHFGMHFAELSLDLHHDTTAWAMTNVTTEYEDKFAAKGQPIYGVRATFESPLD</sequence>
<keyword evidence="9" id="KW-1185">Reference proteome</keyword>
<gene>
    <name evidence="8" type="ORF">FD09_GL001494</name>
</gene>
<dbReference type="Proteomes" id="UP000051330">
    <property type="component" value="Unassembled WGS sequence"/>
</dbReference>
<dbReference type="Gene3D" id="3.40.50.150">
    <property type="entry name" value="Vaccinia Virus protein VP39"/>
    <property type="match status" value="1"/>
</dbReference>
<dbReference type="Pfam" id="PF02390">
    <property type="entry name" value="Methyltransf_4"/>
    <property type="match status" value="1"/>
</dbReference>
<protein>
    <recommendedName>
        <fullName evidence="3">tRNA (guanine(46)-N(7))-methyltransferase</fullName>
        <ecNumber evidence="3">2.1.1.33</ecNumber>
    </recommendedName>
</protein>